<sequence length="361" mass="38491">MNDVLKLALVVALLLGNALFVGAEFALISARRTTIEPRAQAGSWSARITLRAMEHVSLMLAGSQLGVTVCTLGLGALAEPTIAHLIEHPFEAVGLPAAAIHPIAFVLALVLVTVLHVVIGETVPKNIALGAPDRAALVLTPPLAGLVLVLRPVIVALNWVANASLRLVRIEPKDEVASVFTRDEVAGLVDESRREGLLEADEHELVSGALAFDERAARDVLLPREGLVTVPTEITPRALEQLAASTGYTRFPVHDFGGRLIGYLHLKDILETRPERRASPVAAKWLRPLVHVPADATLRQALTVMQRSGAHLGQVVDASGESLGLVALEDILEELVGEIRDEAARRPARPVAPAQPAARPV</sequence>
<dbReference type="InParanoid" id="E3J1W9"/>
<dbReference type="PANTHER" id="PTHR43099:SF5">
    <property type="entry name" value="HLYC_CORC FAMILY TRANSPORTER"/>
    <property type="match status" value="1"/>
</dbReference>
<dbReference type="InterPro" id="IPR044751">
    <property type="entry name" value="Ion_transp-like_CBS"/>
</dbReference>
<keyword evidence="6 8" id="KW-0472">Membrane</keyword>
<dbReference type="InterPro" id="IPR051676">
    <property type="entry name" value="UPF0053_domain"/>
</dbReference>
<evidence type="ECO:0000256" key="1">
    <source>
        <dbReference type="ARBA" id="ARBA00004651"/>
    </source>
</evidence>
<dbReference type="InterPro" id="IPR002550">
    <property type="entry name" value="CNNM"/>
</dbReference>
<evidence type="ECO:0000256" key="2">
    <source>
        <dbReference type="ARBA" id="ARBA00022475"/>
    </source>
</evidence>
<feature type="domain" description="CNNM transmembrane" evidence="11">
    <location>
        <begin position="1"/>
        <end position="202"/>
    </location>
</feature>
<dbReference type="PANTHER" id="PTHR43099">
    <property type="entry name" value="UPF0053 PROTEIN YRKA"/>
    <property type="match status" value="1"/>
</dbReference>
<dbReference type="KEGG" id="fri:FraEuI1c_4937"/>
<dbReference type="Gene3D" id="3.10.580.10">
    <property type="entry name" value="CBS-domain"/>
    <property type="match status" value="1"/>
</dbReference>
<keyword evidence="5 8" id="KW-1133">Transmembrane helix</keyword>
<keyword evidence="4" id="KW-0677">Repeat</keyword>
<keyword evidence="2" id="KW-1003">Cell membrane</keyword>
<evidence type="ECO:0000313" key="13">
    <source>
        <dbReference type="Proteomes" id="UP000002484"/>
    </source>
</evidence>
<feature type="transmembrane region" description="Helical" evidence="9">
    <location>
        <begin position="56"/>
        <end position="78"/>
    </location>
</feature>
<evidence type="ECO:0000256" key="4">
    <source>
        <dbReference type="ARBA" id="ARBA00022737"/>
    </source>
</evidence>
<dbReference type="STRING" id="298654.FraEuI1c_4937"/>
<dbReference type="eggNOG" id="COG1253">
    <property type="taxonomic scope" value="Bacteria"/>
</dbReference>
<evidence type="ECO:0000259" key="11">
    <source>
        <dbReference type="PROSITE" id="PS51846"/>
    </source>
</evidence>
<evidence type="ECO:0000256" key="8">
    <source>
        <dbReference type="PROSITE-ProRule" id="PRU01193"/>
    </source>
</evidence>
<accession>E3J1W9</accession>
<dbReference type="HOGENOM" id="CLU_015237_4_0_11"/>
<evidence type="ECO:0000256" key="5">
    <source>
        <dbReference type="ARBA" id="ARBA00022989"/>
    </source>
</evidence>
<evidence type="ECO:0000256" key="6">
    <source>
        <dbReference type="ARBA" id="ARBA00023136"/>
    </source>
</evidence>
<dbReference type="GO" id="GO:0005886">
    <property type="term" value="C:plasma membrane"/>
    <property type="evidence" value="ECO:0007669"/>
    <property type="project" value="UniProtKB-SubCell"/>
</dbReference>
<evidence type="ECO:0000256" key="7">
    <source>
        <dbReference type="PROSITE-ProRule" id="PRU00703"/>
    </source>
</evidence>
<reference evidence="12 13" key="1">
    <citation type="submission" date="2010-10" db="EMBL/GenBank/DDBJ databases">
        <title>Complete sequence of Frankia sp. EuI1c.</title>
        <authorList>
            <consortium name="US DOE Joint Genome Institute"/>
            <person name="Lucas S."/>
            <person name="Copeland A."/>
            <person name="Lapidus A."/>
            <person name="Cheng J.-F."/>
            <person name="Bruce D."/>
            <person name="Goodwin L."/>
            <person name="Pitluck S."/>
            <person name="Chertkov O."/>
            <person name="Detter J.C."/>
            <person name="Han C."/>
            <person name="Tapia R."/>
            <person name="Land M."/>
            <person name="Hauser L."/>
            <person name="Jeffries C."/>
            <person name="Kyrpides N."/>
            <person name="Ivanova N."/>
            <person name="Mikhailova N."/>
            <person name="Beauchemin N."/>
            <person name="Sen A."/>
            <person name="Sur S.A."/>
            <person name="Gtari M."/>
            <person name="Wall L."/>
            <person name="Tisa L."/>
            <person name="Woyke T."/>
        </authorList>
    </citation>
    <scope>NUCLEOTIDE SEQUENCE [LARGE SCALE GENOMIC DNA]</scope>
    <source>
        <strain evidence="13">DSM 45817 / CECT 9037 / EuI1c</strain>
    </source>
</reference>
<feature type="transmembrane region" description="Helical" evidence="9">
    <location>
        <begin position="135"/>
        <end position="161"/>
    </location>
</feature>
<evidence type="ECO:0000259" key="10">
    <source>
        <dbReference type="PROSITE" id="PS51371"/>
    </source>
</evidence>
<feature type="domain" description="CBS" evidence="10">
    <location>
        <begin position="285"/>
        <end position="342"/>
    </location>
</feature>
<dbReference type="SMART" id="SM00116">
    <property type="entry name" value="CBS"/>
    <property type="match status" value="2"/>
</dbReference>
<feature type="transmembrane region" description="Helical" evidence="9">
    <location>
        <begin position="6"/>
        <end position="28"/>
    </location>
</feature>
<dbReference type="Pfam" id="PF00571">
    <property type="entry name" value="CBS"/>
    <property type="match status" value="2"/>
</dbReference>
<dbReference type="PROSITE" id="PS51371">
    <property type="entry name" value="CBS"/>
    <property type="match status" value="2"/>
</dbReference>
<evidence type="ECO:0000313" key="12">
    <source>
        <dbReference type="EMBL" id="ADP82927.1"/>
    </source>
</evidence>
<dbReference type="InterPro" id="IPR000644">
    <property type="entry name" value="CBS_dom"/>
</dbReference>
<comment type="subcellular location">
    <subcellularLocation>
        <location evidence="1">Cell membrane</location>
        <topology evidence="1">Multi-pass membrane protein</topology>
    </subcellularLocation>
</comment>
<name>E3J1W9_PSEI1</name>
<feature type="transmembrane region" description="Helical" evidence="9">
    <location>
        <begin position="98"/>
        <end position="123"/>
    </location>
</feature>
<evidence type="ECO:0000256" key="3">
    <source>
        <dbReference type="ARBA" id="ARBA00022692"/>
    </source>
</evidence>
<keyword evidence="7" id="KW-0129">CBS domain</keyword>
<dbReference type="OrthoDB" id="110231at2"/>
<protein>
    <recommendedName>
        <fullName evidence="14">CBS domain containing protein</fullName>
    </recommendedName>
</protein>
<dbReference type="PROSITE" id="PS51846">
    <property type="entry name" value="CNNM"/>
    <property type="match status" value="1"/>
</dbReference>
<keyword evidence="3 8" id="KW-0812">Transmembrane</keyword>
<evidence type="ECO:0008006" key="14">
    <source>
        <dbReference type="Google" id="ProtNLM"/>
    </source>
</evidence>
<dbReference type="CDD" id="cd04590">
    <property type="entry name" value="CBS_pair_CorC_HlyC_assoc"/>
    <property type="match status" value="1"/>
</dbReference>
<gene>
    <name evidence="12" type="ordered locus">FraEuI1c_4937</name>
</gene>
<dbReference type="InterPro" id="IPR046342">
    <property type="entry name" value="CBS_dom_sf"/>
</dbReference>
<dbReference type="SUPFAM" id="SSF54631">
    <property type="entry name" value="CBS-domain pair"/>
    <property type="match status" value="1"/>
</dbReference>
<dbReference type="Pfam" id="PF01595">
    <property type="entry name" value="CNNM"/>
    <property type="match status" value="1"/>
</dbReference>
<keyword evidence="13" id="KW-1185">Reference proteome</keyword>
<organism evidence="12 13">
    <name type="scientific">Pseudofrankia inefficax (strain DSM 45817 / CECT 9037 / DDB 130130 / EuI1c)</name>
    <name type="common">Frankia inefficax</name>
    <dbReference type="NCBI Taxonomy" id="298654"/>
    <lineage>
        <taxon>Bacteria</taxon>
        <taxon>Bacillati</taxon>
        <taxon>Actinomycetota</taxon>
        <taxon>Actinomycetes</taxon>
        <taxon>Frankiales</taxon>
        <taxon>Frankiaceae</taxon>
        <taxon>Pseudofrankia</taxon>
    </lineage>
</organism>
<dbReference type="EMBL" id="CP002299">
    <property type="protein sequence ID" value="ADP82927.1"/>
    <property type="molecule type" value="Genomic_DNA"/>
</dbReference>
<proteinExistence type="predicted"/>
<evidence type="ECO:0000256" key="9">
    <source>
        <dbReference type="SAM" id="Phobius"/>
    </source>
</evidence>
<feature type="domain" description="CBS" evidence="10">
    <location>
        <begin position="221"/>
        <end position="279"/>
    </location>
</feature>
<dbReference type="Proteomes" id="UP000002484">
    <property type="component" value="Chromosome"/>
</dbReference>
<dbReference type="AlphaFoldDB" id="E3J1W9"/>
<dbReference type="RefSeq" id="WP_013426045.1">
    <property type="nucleotide sequence ID" value="NC_014666.1"/>
</dbReference>